<comment type="subcellular location">
    <subcellularLocation>
        <location evidence="1">Membrane</location>
        <topology evidence="1">Multi-pass membrane protein</topology>
    </subcellularLocation>
</comment>
<feature type="transmembrane region" description="Helical" evidence="3">
    <location>
        <begin position="144"/>
        <end position="164"/>
    </location>
</feature>
<accession>A0A319A548</accession>
<dbReference type="PANTHER" id="PTHR11360:SF177">
    <property type="entry name" value="RIBOFLAVIN TRANSPORTER MCH5"/>
    <property type="match status" value="1"/>
</dbReference>
<dbReference type="EMBL" id="KZ821251">
    <property type="protein sequence ID" value="PYH42532.1"/>
    <property type="molecule type" value="Genomic_DNA"/>
</dbReference>
<dbReference type="PROSITE" id="PS50850">
    <property type="entry name" value="MFS"/>
    <property type="match status" value="1"/>
</dbReference>
<evidence type="ECO:0000256" key="2">
    <source>
        <dbReference type="ARBA" id="ARBA00006727"/>
    </source>
</evidence>
<feature type="transmembrane region" description="Helical" evidence="3">
    <location>
        <begin position="57"/>
        <end position="80"/>
    </location>
</feature>
<feature type="transmembrane region" description="Helical" evidence="3">
    <location>
        <begin position="285"/>
        <end position="304"/>
    </location>
</feature>
<feature type="transmembrane region" description="Helical" evidence="3">
    <location>
        <begin position="110"/>
        <end position="132"/>
    </location>
</feature>
<dbReference type="GeneID" id="37078164"/>
<feature type="transmembrane region" description="Helical" evidence="3">
    <location>
        <begin position="176"/>
        <end position="200"/>
    </location>
</feature>
<evidence type="ECO:0000259" key="4">
    <source>
        <dbReference type="PROSITE" id="PS50850"/>
    </source>
</evidence>
<dbReference type="PANTHER" id="PTHR11360">
    <property type="entry name" value="MONOCARBOXYLATE TRANSPORTER"/>
    <property type="match status" value="1"/>
</dbReference>
<dbReference type="RefSeq" id="XP_025428514.1">
    <property type="nucleotide sequence ID" value="XM_025576935.1"/>
</dbReference>
<proteinExistence type="inferred from homology"/>
<dbReference type="GO" id="GO:0016020">
    <property type="term" value="C:membrane"/>
    <property type="evidence" value="ECO:0007669"/>
    <property type="project" value="UniProtKB-SubCell"/>
</dbReference>
<dbReference type="InterPro" id="IPR050327">
    <property type="entry name" value="Proton-linked_MCT"/>
</dbReference>
<name>A0A319A548_9EURO</name>
<feature type="transmembrane region" description="Helical" evidence="3">
    <location>
        <begin position="247"/>
        <end position="273"/>
    </location>
</feature>
<reference evidence="5 6" key="1">
    <citation type="submission" date="2016-12" db="EMBL/GenBank/DDBJ databases">
        <title>The genomes of Aspergillus section Nigri reveals drivers in fungal speciation.</title>
        <authorList>
            <consortium name="DOE Joint Genome Institute"/>
            <person name="Vesth T.C."/>
            <person name="Nybo J."/>
            <person name="Theobald S."/>
            <person name="Brandl J."/>
            <person name="Frisvad J.C."/>
            <person name="Nielsen K.F."/>
            <person name="Lyhne E.K."/>
            <person name="Kogle M.E."/>
            <person name="Kuo A."/>
            <person name="Riley R."/>
            <person name="Clum A."/>
            <person name="Nolan M."/>
            <person name="Lipzen A."/>
            <person name="Salamov A."/>
            <person name="Henrissat B."/>
            <person name="Wiebenga A."/>
            <person name="De Vries R.P."/>
            <person name="Grigoriev I.V."/>
            <person name="Mortensen U.H."/>
            <person name="Andersen M.R."/>
            <person name="Baker S.E."/>
        </authorList>
    </citation>
    <scope>NUCLEOTIDE SEQUENCE [LARGE SCALE GENOMIC DNA]</scope>
    <source>
        <strain evidence="5 6">JOP 1030-1</strain>
    </source>
</reference>
<protein>
    <submittedName>
        <fullName evidence="5">Monocarboxylate transporter</fullName>
    </submittedName>
</protein>
<feature type="transmembrane region" description="Helical" evidence="3">
    <location>
        <begin position="20"/>
        <end position="45"/>
    </location>
</feature>
<evidence type="ECO:0000256" key="3">
    <source>
        <dbReference type="SAM" id="Phobius"/>
    </source>
</evidence>
<feature type="transmembrane region" description="Helical" evidence="3">
    <location>
        <begin position="345"/>
        <end position="364"/>
    </location>
</feature>
<feature type="transmembrane region" description="Helical" evidence="3">
    <location>
        <begin position="87"/>
        <end position="104"/>
    </location>
</feature>
<dbReference type="Proteomes" id="UP000248349">
    <property type="component" value="Unassembled WGS sequence"/>
</dbReference>
<dbReference type="OrthoDB" id="410267at2759"/>
<gene>
    <name evidence="5" type="ORF">BP01DRAFT_376196</name>
</gene>
<dbReference type="Pfam" id="PF07690">
    <property type="entry name" value="MFS_1"/>
    <property type="match status" value="1"/>
</dbReference>
<organism evidence="5 6">
    <name type="scientific">Aspergillus saccharolyticus JOP 1030-1</name>
    <dbReference type="NCBI Taxonomy" id="1450539"/>
    <lineage>
        <taxon>Eukaryota</taxon>
        <taxon>Fungi</taxon>
        <taxon>Dikarya</taxon>
        <taxon>Ascomycota</taxon>
        <taxon>Pezizomycotina</taxon>
        <taxon>Eurotiomycetes</taxon>
        <taxon>Eurotiomycetidae</taxon>
        <taxon>Eurotiales</taxon>
        <taxon>Aspergillaceae</taxon>
        <taxon>Aspergillus</taxon>
        <taxon>Aspergillus subgen. Circumdati</taxon>
    </lineage>
</organism>
<dbReference type="InterPro" id="IPR011701">
    <property type="entry name" value="MFS"/>
</dbReference>
<feature type="transmembrane region" description="Helical" evidence="3">
    <location>
        <begin position="220"/>
        <end position="241"/>
    </location>
</feature>
<feature type="transmembrane region" description="Helical" evidence="3">
    <location>
        <begin position="310"/>
        <end position="333"/>
    </location>
</feature>
<comment type="similarity">
    <text evidence="2">Belongs to the major facilitator superfamily. Monocarboxylate porter (TC 2.A.1.13) family.</text>
</comment>
<evidence type="ECO:0000313" key="6">
    <source>
        <dbReference type="Proteomes" id="UP000248349"/>
    </source>
</evidence>
<feature type="domain" description="Major facilitator superfamily (MFS) profile" evidence="4">
    <location>
        <begin position="219"/>
        <end position="409"/>
    </location>
</feature>
<keyword evidence="3" id="KW-0472">Membrane</keyword>
<evidence type="ECO:0000256" key="1">
    <source>
        <dbReference type="ARBA" id="ARBA00004141"/>
    </source>
</evidence>
<keyword evidence="6" id="KW-1185">Reference proteome</keyword>
<keyword evidence="3" id="KW-0812">Transmembrane</keyword>
<dbReference type="GO" id="GO:0022857">
    <property type="term" value="F:transmembrane transporter activity"/>
    <property type="evidence" value="ECO:0007669"/>
    <property type="project" value="InterPro"/>
</dbReference>
<dbReference type="Gene3D" id="1.20.1250.20">
    <property type="entry name" value="MFS general substrate transporter like domains"/>
    <property type="match status" value="1"/>
</dbReference>
<keyword evidence="3" id="KW-1133">Transmembrane helix</keyword>
<sequence length="409" mass="44237">MHRPDPHEHFPDGGLRSWLVVLGSSLLITSTYGLMNSVGVLQSYLETHQLANYTSSAVGWVPGLFMFILLAGGVFVGPLFDTYGPKALVSAGSAIYVAAIFFTAECTQYWQFVLSFGILAGVGGALVSTVAISCVPHWFQARIGMAMGLALVGAGVGGVVFPFLLKASFARVGFRWGMRILGFVILAACGLGSFLVKARLPKGEKLKTAIDARCFRDSRFSLLTMGIWFLELETFALLGLLPTYVVALGFSVNASVNLLVVLNVCSIVGRLLAGRVGDKYGRLNTLLVLVTSGILAIFVILYPFSHSLTALYFFSALYGLSSGSFLSLSPVCIRQVSPGKEIGMRFGTCYALVSFAVLISIPIGGEMLEKVGPRIVIVWLGCVLVLAMLLFVTARWACLDYKWHWRIRV</sequence>
<dbReference type="InterPro" id="IPR020846">
    <property type="entry name" value="MFS_dom"/>
</dbReference>
<evidence type="ECO:0000313" key="5">
    <source>
        <dbReference type="EMBL" id="PYH42532.1"/>
    </source>
</evidence>
<feature type="transmembrane region" description="Helical" evidence="3">
    <location>
        <begin position="376"/>
        <end position="398"/>
    </location>
</feature>
<dbReference type="SUPFAM" id="SSF103473">
    <property type="entry name" value="MFS general substrate transporter"/>
    <property type="match status" value="1"/>
</dbReference>
<dbReference type="InterPro" id="IPR036259">
    <property type="entry name" value="MFS_trans_sf"/>
</dbReference>
<dbReference type="AlphaFoldDB" id="A0A319A548"/>